<keyword evidence="5 7" id="KW-1133">Transmembrane helix</keyword>
<dbReference type="RefSeq" id="WP_369228542.1">
    <property type="nucleotide sequence ID" value="NZ_CP163442.1"/>
</dbReference>
<dbReference type="InterPro" id="IPR020846">
    <property type="entry name" value="MFS_dom"/>
</dbReference>
<comment type="subcellular location">
    <subcellularLocation>
        <location evidence="1">Cell membrane</location>
        <topology evidence="1">Multi-pass membrane protein</topology>
    </subcellularLocation>
</comment>
<geneLocation type="plasmid" evidence="9">
    <name>unnamed1</name>
</geneLocation>
<gene>
    <name evidence="9" type="ORF">AB5J52_48740</name>
</gene>
<dbReference type="PROSITE" id="PS50850">
    <property type="entry name" value="MFS"/>
    <property type="match status" value="1"/>
</dbReference>
<dbReference type="EMBL" id="CP163442">
    <property type="protein sequence ID" value="XDQ50017.1"/>
    <property type="molecule type" value="Genomic_DNA"/>
</dbReference>
<dbReference type="AlphaFoldDB" id="A0AB39R6S1"/>
<dbReference type="PANTHER" id="PTHR23517:SF3">
    <property type="entry name" value="INTEGRAL MEMBRANE TRANSPORT PROTEIN"/>
    <property type="match status" value="1"/>
</dbReference>
<evidence type="ECO:0000256" key="7">
    <source>
        <dbReference type="SAM" id="Phobius"/>
    </source>
</evidence>
<evidence type="ECO:0000259" key="8">
    <source>
        <dbReference type="PROSITE" id="PS50850"/>
    </source>
</evidence>
<evidence type="ECO:0000313" key="9">
    <source>
        <dbReference type="EMBL" id="XDQ50017.1"/>
    </source>
</evidence>
<evidence type="ECO:0000256" key="6">
    <source>
        <dbReference type="ARBA" id="ARBA00023136"/>
    </source>
</evidence>
<feature type="transmembrane region" description="Helical" evidence="7">
    <location>
        <begin position="232"/>
        <end position="252"/>
    </location>
</feature>
<dbReference type="Pfam" id="PF07690">
    <property type="entry name" value="MFS_1"/>
    <property type="match status" value="1"/>
</dbReference>
<dbReference type="InterPro" id="IPR050171">
    <property type="entry name" value="MFS_Transporters"/>
</dbReference>
<name>A0AB39R6S1_9ACTN</name>
<accession>A0AB39R6S1</accession>
<evidence type="ECO:0000256" key="1">
    <source>
        <dbReference type="ARBA" id="ARBA00004651"/>
    </source>
</evidence>
<reference evidence="9" key="1">
    <citation type="submission" date="2024-07" db="EMBL/GenBank/DDBJ databases">
        <authorList>
            <person name="Yu S.T."/>
        </authorList>
    </citation>
    <scope>NUCLEOTIDE SEQUENCE</scope>
    <source>
        <strain evidence="9">R39</strain>
        <plasmid evidence="9">unnamed1</plasmid>
    </source>
</reference>
<evidence type="ECO:0000256" key="4">
    <source>
        <dbReference type="ARBA" id="ARBA00022692"/>
    </source>
</evidence>
<dbReference type="Gene3D" id="1.20.1250.20">
    <property type="entry name" value="MFS general substrate transporter like domains"/>
    <property type="match status" value="1"/>
</dbReference>
<dbReference type="GO" id="GO:0005886">
    <property type="term" value="C:plasma membrane"/>
    <property type="evidence" value="ECO:0007669"/>
    <property type="project" value="UniProtKB-SubCell"/>
</dbReference>
<evidence type="ECO:0000256" key="5">
    <source>
        <dbReference type="ARBA" id="ARBA00022989"/>
    </source>
</evidence>
<dbReference type="InterPro" id="IPR036259">
    <property type="entry name" value="MFS_trans_sf"/>
</dbReference>
<evidence type="ECO:0000256" key="2">
    <source>
        <dbReference type="ARBA" id="ARBA00022448"/>
    </source>
</evidence>
<dbReference type="SUPFAM" id="SSF103473">
    <property type="entry name" value="MFS general substrate transporter"/>
    <property type="match status" value="1"/>
</dbReference>
<feature type="domain" description="Major facilitator superfamily (MFS) profile" evidence="8">
    <location>
        <begin position="1"/>
        <end position="173"/>
    </location>
</feature>
<feature type="transmembrane region" description="Helical" evidence="7">
    <location>
        <begin position="197"/>
        <end position="220"/>
    </location>
</feature>
<feature type="transmembrane region" description="Helical" evidence="7">
    <location>
        <begin position="352"/>
        <end position="375"/>
    </location>
</feature>
<feature type="transmembrane region" description="Helical" evidence="7">
    <location>
        <begin position="288"/>
        <end position="310"/>
    </location>
</feature>
<feature type="transmembrane region" description="Helical" evidence="7">
    <location>
        <begin position="322"/>
        <end position="346"/>
    </location>
</feature>
<proteinExistence type="predicted"/>
<protein>
    <submittedName>
        <fullName evidence="9">MFS transporter</fullName>
    </submittedName>
</protein>
<organism evidence="9">
    <name type="scientific">Streptomyces sp. R39</name>
    <dbReference type="NCBI Taxonomy" id="3238631"/>
    <lineage>
        <taxon>Bacteria</taxon>
        <taxon>Bacillati</taxon>
        <taxon>Actinomycetota</taxon>
        <taxon>Actinomycetes</taxon>
        <taxon>Kitasatosporales</taxon>
        <taxon>Streptomycetaceae</taxon>
        <taxon>Streptomyces</taxon>
    </lineage>
</organism>
<feature type="transmembrane region" description="Helical" evidence="7">
    <location>
        <begin position="264"/>
        <end position="282"/>
    </location>
</feature>
<keyword evidence="6 7" id="KW-0472">Membrane</keyword>
<keyword evidence="9" id="KW-0614">Plasmid</keyword>
<keyword evidence="3" id="KW-1003">Cell membrane</keyword>
<dbReference type="InterPro" id="IPR011701">
    <property type="entry name" value="MFS"/>
</dbReference>
<keyword evidence="4 7" id="KW-0812">Transmembrane</keyword>
<feature type="transmembrane region" description="Helical" evidence="7">
    <location>
        <begin position="29"/>
        <end position="49"/>
    </location>
</feature>
<keyword evidence="2" id="KW-0813">Transport</keyword>
<feature type="transmembrane region" description="Helical" evidence="7">
    <location>
        <begin position="149"/>
        <end position="169"/>
    </location>
</feature>
<evidence type="ECO:0000256" key="3">
    <source>
        <dbReference type="ARBA" id="ARBA00022475"/>
    </source>
</evidence>
<sequence length="391" mass="39432">MGASALRASGFTYPFLSYRLTELGFSTPAVSGVLTLFGIGWLVGQILWGRLADALGRRTTLIGAMALATVAMPLLAETAAPVAIGTAVVIAGMCFDAPRPVIAAVVADEITDEGRRASITGWRHFGINIGAAVTGAAGGLLADRVGLPLLFWTNALACAGFGLAVWLGMGPDRSRHGSDSPPGGTCGSVLRDGRLWLLWLACVLALTPAAGLFSILPLLMTSDGLPAAAYGWAQVASAAAVLVLSLPLNGWLARQAKTSSMVGLLAASSLVLGAGIGSAGLASSVLQYAAAAAASVPGEIVAFVAASAILDRIAPPHARGLYAGVWGSTLATAVICAPVLAGWSLAHGGAHLVAILTLSCGAAGAVVCMPLAVLLNRRHPHKAPFHTSAVN</sequence>
<dbReference type="GO" id="GO:0022857">
    <property type="term" value="F:transmembrane transporter activity"/>
    <property type="evidence" value="ECO:0007669"/>
    <property type="project" value="InterPro"/>
</dbReference>
<feature type="transmembrane region" description="Helical" evidence="7">
    <location>
        <begin position="61"/>
        <end position="91"/>
    </location>
</feature>
<dbReference type="PANTHER" id="PTHR23517">
    <property type="entry name" value="RESISTANCE PROTEIN MDTM, PUTATIVE-RELATED-RELATED"/>
    <property type="match status" value="1"/>
</dbReference>